<dbReference type="Gene3D" id="3.40.50.1950">
    <property type="entry name" value="Flavin prenyltransferase-like"/>
    <property type="match status" value="1"/>
</dbReference>
<evidence type="ECO:0000256" key="4">
    <source>
        <dbReference type="RuleBase" id="RU364078"/>
    </source>
</evidence>
<comment type="cofactor">
    <cofactor evidence="3">
        <name>Mg(2+)</name>
        <dbReference type="ChEBI" id="CHEBI:18420"/>
    </cofactor>
</comment>
<comment type="caution">
    <text evidence="3">Lacks conserved residue(s) required for the propagation of feature annotation.</text>
</comment>
<comment type="pathway">
    <text evidence="3 4">Cofactor biosynthesis; coenzyme A biosynthesis; CoA from (R)-pantothenate: step 3/5.</text>
</comment>
<dbReference type="PANTHER" id="PTHR14359:SF6">
    <property type="entry name" value="PHOSPHOPANTOTHENOYLCYSTEINE DECARBOXYLASE"/>
    <property type="match status" value="1"/>
</dbReference>
<comment type="catalytic activity">
    <reaction evidence="3 4">
        <text>N-[(R)-4-phosphopantothenoyl]-L-cysteine + H(+) = (R)-4'-phosphopantetheine + CO2</text>
        <dbReference type="Rhea" id="RHEA:16793"/>
        <dbReference type="ChEBI" id="CHEBI:15378"/>
        <dbReference type="ChEBI" id="CHEBI:16526"/>
        <dbReference type="ChEBI" id="CHEBI:59458"/>
        <dbReference type="ChEBI" id="CHEBI:61723"/>
        <dbReference type="EC" id="4.1.1.36"/>
    </reaction>
</comment>
<comment type="similarity">
    <text evidence="3 4">In the C-terminal section; belongs to the PPC synthetase family.</text>
</comment>
<name>A0ABS5QYK8_9LACO</name>
<comment type="caution">
    <text evidence="7">The sequence shown here is derived from an EMBL/GenBank/DDBJ whole genome shotgun (WGS) entry which is preliminary data.</text>
</comment>
<dbReference type="Gene3D" id="3.40.50.10300">
    <property type="entry name" value="CoaB-like"/>
    <property type="match status" value="1"/>
</dbReference>
<dbReference type="InterPro" id="IPR036551">
    <property type="entry name" value="Flavin_trans-like"/>
</dbReference>
<feature type="binding site" evidence="3">
    <location>
        <position position="348"/>
    </location>
    <ligand>
        <name>CTP</name>
        <dbReference type="ChEBI" id="CHEBI:37563"/>
    </ligand>
</feature>
<dbReference type="SUPFAM" id="SSF52507">
    <property type="entry name" value="Homo-oligomeric flavin-containing Cys decarboxylases, HFCD"/>
    <property type="match status" value="1"/>
</dbReference>
<dbReference type="EC" id="4.1.1.36" evidence="3"/>
<keyword evidence="2 3" id="KW-0456">Lyase</keyword>
<keyword evidence="3" id="KW-0511">Multifunctional enzyme</keyword>
<comment type="catalytic activity">
    <reaction evidence="3 4">
        <text>(R)-4'-phosphopantothenate + L-cysteine + CTP = N-[(R)-4-phosphopantothenoyl]-L-cysteine + CMP + diphosphate + H(+)</text>
        <dbReference type="Rhea" id="RHEA:19397"/>
        <dbReference type="ChEBI" id="CHEBI:10986"/>
        <dbReference type="ChEBI" id="CHEBI:15378"/>
        <dbReference type="ChEBI" id="CHEBI:33019"/>
        <dbReference type="ChEBI" id="CHEBI:35235"/>
        <dbReference type="ChEBI" id="CHEBI:37563"/>
        <dbReference type="ChEBI" id="CHEBI:59458"/>
        <dbReference type="ChEBI" id="CHEBI:60377"/>
        <dbReference type="EC" id="6.3.2.5"/>
    </reaction>
</comment>
<dbReference type="InterPro" id="IPR007085">
    <property type="entry name" value="DNA/pantothenate-metab_flavo_C"/>
</dbReference>
<comment type="similarity">
    <text evidence="3 4">In the N-terminal section; belongs to the HFCD (homo-oligomeric flavin containing Cys decarboxylase) superfamily.</text>
</comment>
<comment type="pathway">
    <text evidence="3 4">Cofactor biosynthesis; coenzyme A biosynthesis; CoA from (R)-pantothenate: step 2/5.</text>
</comment>
<feature type="binding site" evidence="3">
    <location>
        <position position="352"/>
    </location>
    <ligand>
        <name>CTP</name>
        <dbReference type="ChEBI" id="CHEBI:37563"/>
    </ligand>
</feature>
<feature type="binding site" evidence="3">
    <location>
        <position position="297"/>
    </location>
    <ligand>
        <name>CTP</name>
        <dbReference type="ChEBI" id="CHEBI:37563"/>
    </ligand>
</feature>
<evidence type="ECO:0000259" key="6">
    <source>
        <dbReference type="Pfam" id="PF04127"/>
    </source>
</evidence>
<comment type="function">
    <text evidence="4">Catalyzes two steps in the biosynthesis of coenzyme A. In the first step cysteine is conjugated to 4'-phosphopantothenate to form 4-phosphopantothenoylcysteine, in the latter compound is decarboxylated to form 4'-phosphopantotheine.</text>
</comment>
<sequence length="411" mass="43781">MKKTLSDKNILLAVTGGIAAYKATELVRAFVKRGANVKVVMTPSAETFIPAKTLAILSKQDVLTDETQEASSEVAHVKLARWADALVVAPATANTLAKMANGLADNVLTETLLASATPVKIIAPAMNDQMWGNAATQRNVKRLRQDGYSLVEPATGFLAEGYEAKGRLAETKDIVSEVERQLVEKTALDNGLAHLAGQKIVITAGGTREPIDPVRFLTNRSSGKMGYALAEAANTAGADVTLIATVQRDCSANINVRIAESAEAMLQAVQEEMVDTNVFISAAAVSDYRLKEPFTDKVKKQGDDDGLTLNLVQNPDILKTVGMAKKPGQIVVGFAAETKDLLANAKAKLSKKNADMIVGNDVTKAGAGFDQDTNVVTMVRPEQDPVEEGPASKLNIAKAILNQVVKIQEMQ</sequence>
<dbReference type="Pfam" id="PF04127">
    <property type="entry name" value="DFP"/>
    <property type="match status" value="1"/>
</dbReference>
<dbReference type="Proteomes" id="UP001519504">
    <property type="component" value="Unassembled WGS sequence"/>
</dbReference>
<dbReference type="HAMAP" id="MF_02225">
    <property type="entry name" value="CoaBC"/>
    <property type="match status" value="1"/>
</dbReference>
<evidence type="ECO:0000256" key="1">
    <source>
        <dbReference type="ARBA" id="ARBA00022793"/>
    </source>
</evidence>
<feature type="region of interest" description="Phosphopantothenoylcysteine decarboxylase" evidence="3">
    <location>
        <begin position="1"/>
        <end position="199"/>
    </location>
</feature>
<dbReference type="InterPro" id="IPR035929">
    <property type="entry name" value="CoaB-like_sf"/>
</dbReference>
<keyword evidence="3 4" id="KW-0288">FMN</keyword>
<keyword evidence="1 3" id="KW-0210">Decarboxylase</keyword>
<dbReference type="EC" id="6.3.2.5" evidence="3"/>
<comment type="function">
    <text evidence="3">Catalyzes two sequential steps in the biosynthesis of coenzyme A. In the first step cysteine is conjugated to 4'-phosphopantothenate to form 4-phosphopantothenoylcysteine. In the second step the latter compound is decarboxylated to form 4'-phosphopantotheine.</text>
</comment>
<feature type="domain" description="Flavoprotein" evidence="5">
    <location>
        <begin position="8"/>
        <end position="181"/>
    </location>
</feature>
<evidence type="ECO:0000256" key="3">
    <source>
        <dbReference type="HAMAP-Rule" id="MF_02225"/>
    </source>
</evidence>
<feature type="region of interest" description="Phosphopantothenate--cysteine ligase" evidence="3">
    <location>
        <begin position="200"/>
        <end position="411"/>
    </location>
</feature>
<keyword evidence="3 4" id="KW-0285">Flavoprotein</keyword>
<accession>A0ABS5QYK8</accession>
<dbReference type="RefSeq" id="WP_213808556.1">
    <property type="nucleotide sequence ID" value="NZ_JAAMFK010000001.1"/>
</dbReference>
<proteinExistence type="inferred from homology"/>
<comment type="cofactor">
    <cofactor evidence="3">
        <name>FMN</name>
        <dbReference type="ChEBI" id="CHEBI:58210"/>
    </cofactor>
    <text evidence="3">Binds 1 FMN per subunit.</text>
</comment>
<evidence type="ECO:0000256" key="2">
    <source>
        <dbReference type="ARBA" id="ARBA00023239"/>
    </source>
</evidence>
<dbReference type="EMBL" id="JAAMFK010000001">
    <property type="protein sequence ID" value="MBS9338275.1"/>
    <property type="molecule type" value="Genomic_DNA"/>
</dbReference>
<feature type="binding site" evidence="3">
    <location>
        <position position="334"/>
    </location>
    <ligand>
        <name>CTP</name>
        <dbReference type="ChEBI" id="CHEBI:37563"/>
    </ligand>
</feature>
<dbReference type="GO" id="GO:0004633">
    <property type="term" value="F:phosphopantothenoylcysteine decarboxylase activity"/>
    <property type="evidence" value="ECO:0007669"/>
    <property type="project" value="UniProtKB-EC"/>
</dbReference>
<evidence type="ECO:0000259" key="5">
    <source>
        <dbReference type="Pfam" id="PF02441"/>
    </source>
</evidence>
<feature type="domain" description="DNA/pantothenate metabolism flavoprotein C-terminal" evidence="6">
    <location>
        <begin position="195"/>
        <end position="406"/>
    </location>
</feature>
<dbReference type="SUPFAM" id="SSF102645">
    <property type="entry name" value="CoaB-like"/>
    <property type="match status" value="1"/>
</dbReference>
<dbReference type="InterPro" id="IPR003382">
    <property type="entry name" value="Flavoprotein"/>
</dbReference>
<reference evidence="7 8" key="1">
    <citation type="submission" date="2020-02" db="EMBL/GenBank/DDBJ databases">
        <title>Fructobacillus sp. isolated from paper mulberry of Taiwan.</title>
        <authorList>
            <person name="Lin S.-T."/>
        </authorList>
    </citation>
    <scope>NUCLEOTIDE SEQUENCE [LARGE SCALE GENOMIC DNA]</scope>
    <source>
        <strain evidence="7 8">M2-14</strain>
    </source>
</reference>
<feature type="binding site" evidence="3">
    <location>
        <position position="287"/>
    </location>
    <ligand>
        <name>CTP</name>
        <dbReference type="ChEBI" id="CHEBI:37563"/>
    </ligand>
</feature>
<evidence type="ECO:0000313" key="8">
    <source>
        <dbReference type="Proteomes" id="UP001519504"/>
    </source>
</evidence>
<evidence type="ECO:0000313" key="7">
    <source>
        <dbReference type="EMBL" id="MBS9338275.1"/>
    </source>
</evidence>
<dbReference type="NCBIfam" id="TIGR00521">
    <property type="entry name" value="coaBC_dfp"/>
    <property type="match status" value="1"/>
</dbReference>
<dbReference type="InterPro" id="IPR005252">
    <property type="entry name" value="CoaBC"/>
</dbReference>
<keyword evidence="3" id="KW-0479">Metal-binding</keyword>
<dbReference type="Pfam" id="PF02441">
    <property type="entry name" value="Flavoprotein"/>
    <property type="match status" value="1"/>
</dbReference>
<dbReference type="PANTHER" id="PTHR14359">
    <property type="entry name" value="HOMO-OLIGOMERIC FLAVIN CONTAINING CYS DECARBOXYLASE FAMILY"/>
    <property type="match status" value="1"/>
</dbReference>
<keyword evidence="3 4" id="KW-0436">Ligase</keyword>
<dbReference type="GO" id="GO:0004632">
    <property type="term" value="F:phosphopantothenate--cysteine ligase activity"/>
    <property type="evidence" value="ECO:0007669"/>
    <property type="project" value="UniProtKB-EC"/>
</dbReference>
<protein>
    <recommendedName>
        <fullName evidence="3">Coenzyme A biosynthesis bifunctional protein CoaBC</fullName>
    </recommendedName>
    <alternativeName>
        <fullName evidence="3">DNA/pantothenate metabolism flavoprotein</fullName>
    </alternativeName>
    <alternativeName>
        <fullName evidence="3">Phosphopantothenoylcysteine synthetase/decarboxylase</fullName>
        <shortName evidence="3">PPCS-PPCDC</shortName>
    </alternativeName>
    <domain>
        <recommendedName>
            <fullName evidence="3">Phosphopantothenoylcysteine decarboxylase</fullName>
            <shortName evidence="3">PPC decarboxylase</shortName>
            <shortName evidence="3">PPC-DC</shortName>
            <ecNumber evidence="3">4.1.1.36</ecNumber>
        </recommendedName>
        <alternativeName>
            <fullName evidence="3">CoaC</fullName>
        </alternativeName>
    </domain>
    <domain>
        <recommendedName>
            <fullName evidence="3">Phosphopantothenate--cysteine ligase</fullName>
            <ecNumber evidence="3">6.3.2.5</ecNumber>
        </recommendedName>
        <alternativeName>
            <fullName evidence="3">CoaB</fullName>
        </alternativeName>
        <alternativeName>
            <fullName evidence="3">Phosphopantothenoylcysteine synthetase</fullName>
            <shortName evidence="3">PPC synthetase</shortName>
            <shortName evidence="3">PPC-S</shortName>
        </alternativeName>
    </domain>
</protein>
<keyword evidence="8" id="KW-1185">Reference proteome</keyword>
<keyword evidence="3" id="KW-0460">Magnesium</keyword>
<gene>
    <name evidence="3 7" type="primary">coaBC</name>
    <name evidence="7" type="ORF">G6R29_01320</name>
</gene>
<feature type="binding site" evidence="3">
    <location>
        <begin position="315"/>
        <end position="318"/>
    </location>
    <ligand>
        <name>CTP</name>
        <dbReference type="ChEBI" id="CHEBI:37563"/>
    </ligand>
</feature>
<organism evidence="7 8">
    <name type="scientific">Fructobacillus broussonetiae</name>
    <dbReference type="NCBI Taxonomy" id="2713173"/>
    <lineage>
        <taxon>Bacteria</taxon>
        <taxon>Bacillati</taxon>
        <taxon>Bacillota</taxon>
        <taxon>Bacilli</taxon>
        <taxon>Lactobacillales</taxon>
        <taxon>Lactobacillaceae</taxon>
        <taxon>Fructobacillus</taxon>
    </lineage>
</organism>